<protein>
    <submittedName>
        <fullName evidence="2">Uncharacterized protein</fullName>
    </submittedName>
</protein>
<evidence type="ECO:0000256" key="1">
    <source>
        <dbReference type="SAM" id="MobiDB-lite"/>
    </source>
</evidence>
<feature type="region of interest" description="Disordered" evidence="1">
    <location>
        <begin position="77"/>
        <end position="166"/>
    </location>
</feature>
<sequence>MANPYELEIPNYTSIESTEAQAMFTADRKSNTKAALILANVWHFNNAHICQLWDRQQEDLEEARLAEGVCLAELKGNGALKTDGPKPKKVIPKPNDWMQDIPKDNTPVSECFSREDSTLKEDTPDSTFMDDSSLKEDTQKQHLPKQLKEGTQKGGTPQDQGSGVPAEQPEIVYCKFVGGINEKTWFATFPCAKAPKRKTPDHGAVDIGRLHVDVGVS</sequence>
<dbReference type="HOGENOM" id="CLU_1272664_0_0_1"/>
<dbReference type="InParanoid" id="A0A0D0CWG7"/>
<dbReference type="EMBL" id="KN828125">
    <property type="protein sequence ID" value="KIK75416.1"/>
    <property type="molecule type" value="Genomic_DNA"/>
</dbReference>
<dbReference type="AlphaFoldDB" id="A0A0D0CWG7"/>
<feature type="compositionally biased region" description="Basic and acidic residues" evidence="1">
    <location>
        <begin position="132"/>
        <end position="151"/>
    </location>
</feature>
<dbReference type="Proteomes" id="UP000054538">
    <property type="component" value="Unassembled WGS sequence"/>
</dbReference>
<name>A0A0D0CWG7_9AGAM</name>
<organism evidence="2 3">
    <name type="scientific">Paxillus rubicundulus Ve08.2h10</name>
    <dbReference type="NCBI Taxonomy" id="930991"/>
    <lineage>
        <taxon>Eukaryota</taxon>
        <taxon>Fungi</taxon>
        <taxon>Dikarya</taxon>
        <taxon>Basidiomycota</taxon>
        <taxon>Agaricomycotina</taxon>
        <taxon>Agaricomycetes</taxon>
        <taxon>Agaricomycetidae</taxon>
        <taxon>Boletales</taxon>
        <taxon>Paxilineae</taxon>
        <taxon>Paxillaceae</taxon>
        <taxon>Paxillus</taxon>
    </lineage>
</organism>
<proteinExistence type="predicted"/>
<evidence type="ECO:0000313" key="2">
    <source>
        <dbReference type="EMBL" id="KIK75416.1"/>
    </source>
</evidence>
<gene>
    <name evidence="2" type="ORF">PAXRUDRAFT_19019</name>
</gene>
<evidence type="ECO:0000313" key="3">
    <source>
        <dbReference type="Proteomes" id="UP000054538"/>
    </source>
</evidence>
<feature type="compositionally biased region" description="Basic and acidic residues" evidence="1">
    <location>
        <begin position="112"/>
        <end position="123"/>
    </location>
</feature>
<accession>A0A0D0CWG7</accession>
<reference evidence="3" key="2">
    <citation type="submission" date="2015-01" db="EMBL/GenBank/DDBJ databases">
        <title>Evolutionary Origins and Diversification of the Mycorrhizal Mutualists.</title>
        <authorList>
            <consortium name="DOE Joint Genome Institute"/>
            <consortium name="Mycorrhizal Genomics Consortium"/>
            <person name="Kohler A."/>
            <person name="Kuo A."/>
            <person name="Nagy L.G."/>
            <person name="Floudas D."/>
            <person name="Copeland A."/>
            <person name="Barry K.W."/>
            <person name="Cichocki N."/>
            <person name="Veneault-Fourrey C."/>
            <person name="LaButti K."/>
            <person name="Lindquist E.A."/>
            <person name="Lipzen A."/>
            <person name="Lundell T."/>
            <person name="Morin E."/>
            <person name="Murat C."/>
            <person name="Riley R."/>
            <person name="Ohm R."/>
            <person name="Sun H."/>
            <person name="Tunlid A."/>
            <person name="Henrissat B."/>
            <person name="Grigoriev I.V."/>
            <person name="Hibbett D.S."/>
            <person name="Martin F."/>
        </authorList>
    </citation>
    <scope>NUCLEOTIDE SEQUENCE [LARGE SCALE GENOMIC DNA]</scope>
    <source>
        <strain evidence="3">Ve08.2h10</strain>
    </source>
</reference>
<dbReference type="OrthoDB" id="2692178at2759"/>
<reference evidence="2 3" key="1">
    <citation type="submission" date="2014-04" db="EMBL/GenBank/DDBJ databases">
        <authorList>
            <consortium name="DOE Joint Genome Institute"/>
            <person name="Kuo A."/>
            <person name="Kohler A."/>
            <person name="Jargeat P."/>
            <person name="Nagy L.G."/>
            <person name="Floudas D."/>
            <person name="Copeland A."/>
            <person name="Barry K.W."/>
            <person name="Cichocki N."/>
            <person name="Veneault-Fourrey C."/>
            <person name="LaButti K."/>
            <person name="Lindquist E.A."/>
            <person name="Lipzen A."/>
            <person name="Lundell T."/>
            <person name="Morin E."/>
            <person name="Murat C."/>
            <person name="Sun H."/>
            <person name="Tunlid A."/>
            <person name="Henrissat B."/>
            <person name="Grigoriev I.V."/>
            <person name="Hibbett D.S."/>
            <person name="Martin F."/>
            <person name="Nordberg H.P."/>
            <person name="Cantor M.N."/>
            <person name="Hua S.X."/>
        </authorList>
    </citation>
    <scope>NUCLEOTIDE SEQUENCE [LARGE SCALE GENOMIC DNA]</scope>
    <source>
        <strain evidence="2 3">Ve08.2h10</strain>
    </source>
</reference>
<keyword evidence="3" id="KW-1185">Reference proteome</keyword>